<accession>A0A9X1TID2</accession>
<feature type="domain" description="Secretion system C-terminal sorting" evidence="1">
    <location>
        <begin position="592"/>
        <end position="659"/>
    </location>
</feature>
<dbReference type="Pfam" id="PF05345">
    <property type="entry name" value="He_PIG"/>
    <property type="match status" value="1"/>
</dbReference>
<dbReference type="GO" id="GO:0005509">
    <property type="term" value="F:calcium ion binding"/>
    <property type="evidence" value="ECO:0007669"/>
    <property type="project" value="InterPro"/>
</dbReference>
<dbReference type="Pfam" id="PF18962">
    <property type="entry name" value="Por_Secre_tail"/>
    <property type="match status" value="1"/>
</dbReference>
<evidence type="ECO:0000259" key="1">
    <source>
        <dbReference type="Pfam" id="PF18962"/>
    </source>
</evidence>
<gene>
    <name evidence="2" type="ORF">LXM24_21445</name>
</gene>
<dbReference type="RefSeq" id="WP_234615523.1">
    <property type="nucleotide sequence ID" value="NZ_CP098806.1"/>
</dbReference>
<dbReference type="NCBIfam" id="TIGR04183">
    <property type="entry name" value="Por_Secre_tail"/>
    <property type="match status" value="1"/>
</dbReference>
<comment type="caution">
    <text evidence="2">The sequence shown here is derived from an EMBL/GenBank/DDBJ whole genome shotgun (WGS) entry which is preliminary data.</text>
</comment>
<dbReference type="EMBL" id="JAJTTA010000004">
    <property type="protein sequence ID" value="MCF0042682.1"/>
    <property type="molecule type" value="Genomic_DNA"/>
</dbReference>
<protein>
    <submittedName>
        <fullName evidence="2">T9SS type A sorting domain-containing protein</fullName>
    </submittedName>
</protein>
<dbReference type="Proteomes" id="UP001139700">
    <property type="component" value="Unassembled WGS sequence"/>
</dbReference>
<evidence type="ECO:0000313" key="3">
    <source>
        <dbReference type="Proteomes" id="UP001139700"/>
    </source>
</evidence>
<dbReference type="SUPFAM" id="SSF49313">
    <property type="entry name" value="Cadherin-like"/>
    <property type="match status" value="1"/>
</dbReference>
<sequence>MKISIYQLVRELAMKSSRLSLGFILGFALLVQSVSAQEYVSSTSFTAEDEGSANATVTTESNAVGIPDGAAARIRVEGLTISAFPLPDIAIASKGTLNMFFTNSIAGGVTTYVRISDFESSIIGLDIDQLVGLLGLLSNQAISASSDGGTTTFKLVRDPAGALFLAVTPADQYTRVNVALDFAKIGTVAVGNATMDIEHAVAYTNTVFTPCESVPRFTNAAAETDGVSVTLTNALVNPERAIDGTMATFSVLKAAEVSAVAGTSQIIRFTKTLPGSTEIVATLSKIGLLADVTLLSNIRIQARLGNTRVGTVRTLQSLLLGLTLLDFDGLQPATVAFAPGVTFDGVEITVEGVANVLNSLNIHEVSARSPIVFTGGDLQVYDANDNINVNLTSATAFLLDPNFPSNPGQPGFSIACGTSTDYTYTLKDVTLVNARTTAGTLPNTLSLSLAGVLTGNTEESQVGVYFFDVEARNAFGQTAVTTFKIIIEPTLPVTLVSFKAASEGTTALLSWSTASETNSDRFDIERSQNGKKWDKIGTVKSNRESVSQRFYSFQDAQPLDGQNLYRLKMVDLDETFAYSHIENLKFASTAFLYPNPVRNAENLNLNLTDWSKIKQVKVVNALGKTVFEASNALSTGISTRNLSSGSYVVQVIHINGTISAHRFVRQ</sequence>
<dbReference type="AlphaFoldDB" id="A0A9X1TID2"/>
<keyword evidence="3" id="KW-1185">Reference proteome</keyword>
<dbReference type="InterPro" id="IPR015919">
    <property type="entry name" value="Cadherin-like_sf"/>
</dbReference>
<organism evidence="2 3">
    <name type="scientific">Dyadobacter fanqingshengii</name>
    <dbReference type="NCBI Taxonomy" id="2906443"/>
    <lineage>
        <taxon>Bacteria</taxon>
        <taxon>Pseudomonadati</taxon>
        <taxon>Bacteroidota</taxon>
        <taxon>Cytophagia</taxon>
        <taxon>Cytophagales</taxon>
        <taxon>Spirosomataceae</taxon>
        <taxon>Dyadobacter</taxon>
    </lineage>
</organism>
<dbReference type="GO" id="GO:0016020">
    <property type="term" value="C:membrane"/>
    <property type="evidence" value="ECO:0007669"/>
    <property type="project" value="InterPro"/>
</dbReference>
<evidence type="ECO:0000313" key="2">
    <source>
        <dbReference type="EMBL" id="MCF0042682.1"/>
    </source>
</evidence>
<dbReference type="InterPro" id="IPR026444">
    <property type="entry name" value="Secre_tail"/>
</dbReference>
<proteinExistence type="predicted"/>
<reference evidence="2" key="1">
    <citation type="submission" date="2021-12" db="EMBL/GenBank/DDBJ databases">
        <title>Novel species in genus Dyadobacter.</title>
        <authorList>
            <person name="Ma C."/>
        </authorList>
    </citation>
    <scope>NUCLEOTIDE SEQUENCE</scope>
    <source>
        <strain evidence="2">CY399</strain>
    </source>
</reference>
<name>A0A9X1TID2_9BACT</name>